<gene>
    <name evidence="1" type="ORF">BV25DRAFT_1818660</name>
</gene>
<evidence type="ECO:0000313" key="2">
    <source>
        <dbReference type="Proteomes" id="UP000814140"/>
    </source>
</evidence>
<dbReference type="Proteomes" id="UP000814140">
    <property type="component" value="Unassembled WGS sequence"/>
</dbReference>
<accession>A0ACB8TIN9</accession>
<evidence type="ECO:0000313" key="1">
    <source>
        <dbReference type="EMBL" id="KAI0068273.1"/>
    </source>
</evidence>
<reference evidence="1" key="1">
    <citation type="submission" date="2021-03" db="EMBL/GenBank/DDBJ databases">
        <authorList>
            <consortium name="DOE Joint Genome Institute"/>
            <person name="Ahrendt S."/>
            <person name="Looney B.P."/>
            <person name="Miyauchi S."/>
            <person name="Morin E."/>
            <person name="Drula E."/>
            <person name="Courty P.E."/>
            <person name="Chicoki N."/>
            <person name="Fauchery L."/>
            <person name="Kohler A."/>
            <person name="Kuo A."/>
            <person name="Labutti K."/>
            <person name="Pangilinan J."/>
            <person name="Lipzen A."/>
            <person name="Riley R."/>
            <person name="Andreopoulos W."/>
            <person name="He G."/>
            <person name="Johnson J."/>
            <person name="Barry K.W."/>
            <person name="Grigoriev I.V."/>
            <person name="Nagy L."/>
            <person name="Hibbett D."/>
            <person name="Henrissat B."/>
            <person name="Matheny P.B."/>
            <person name="Labbe J."/>
            <person name="Martin F."/>
        </authorList>
    </citation>
    <scope>NUCLEOTIDE SEQUENCE</scope>
    <source>
        <strain evidence="1">HHB10654</strain>
    </source>
</reference>
<organism evidence="1 2">
    <name type="scientific">Artomyces pyxidatus</name>
    <dbReference type="NCBI Taxonomy" id="48021"/>
    <lineage>
        <taxon>Eukaryota</taxon>
        <taxon>Fungi</taxon>
        <taxon>Dikarya</taxon>
        <taxon>Basidiomycota</taxon>
        <taxon>Agaricomycotina</taxon>
        <taxon>Agaricomycetes</taxon>
        <taxon>Russulales</taxon>
        <taxon>Auriscalpiaceae</taxon>
        <taxon>Artomyces</taxon>
    </lineage>
</organism>
<comment type="caution">
    <text evidence="1">The sequence shown here is derived from an EMBL/GenBank/DDBJ whole genome shotgun (WGS) entry which is preliminary data.</text>
</comment>
<keyword evidence="2" id="KW-1185">Reference proteome</keyword>
<dbReference type="EMBL" id="MU277188">
    <property type="protein sequence ID" value="KAI0068273.1"/>
    <property type="molecule type" value="Genomic_DNA"/>
</dbReference>
<reference evidence="1" key="2">
    <citation type="journal article" date="2022" name="New Phytol.">
        <title>Evolutionary transition to the ectomycorrhizal habit in the genomes of a hyperdiverse lineage of mushroom-forming fungi.</title>
        <authorList>
            <person name="Looney B."/>
            <person name="Miyauchi S."/>
            <person name="Morin E."/>
            <person name="Drula E."/>
            <person name="Courty P.E."/>
            <person name="Kohler A."/>
            <person name="Kuo A."/>
            <person name="LaButti K."/>
            <person name="Pangilinan J."/>
            <person name="Lipzen A."/>
            <person name="Riley R."/>
            <person name="Andreopoulos W."/>
            <person name="He G."/>
            <person name="Johnson J."/>
            <person name="Nolan M."/>
            <person name="Tritt A."/>
            <person name="Barry K.W."/>
            <person name="Grigoriev I.V."/>
            <person name="Nagy L.G."/>
            <person name="Hibbett D."/>
            <person name="Henrissat B."/>
            <person name="Matheny P.B."/>
            <person name="Labbe J."/>
            <person name="Martin F.M."/>
        </authorList>
    </citation>
    <scope>NUCLEOTIDE SEQUENCE</scope>
    <source>
        <strain evidence="1">HHB10654</strain>
    </source>
</reference>
<name>A0ACB8TIN9_9AGAM</name>
<protein>
    <submittedName>
        <fullName evidence="1">Uncharacterized protein</fullName>
    </submittedName>
</protein>
<sequence length="565" mass="62240">MENENRKRKASAEDDVKRARQKTMEPPDALLSTVDRSSAPPSGGASSSSQAPSAAMARPQPPPPPRGQPQRRKIEYLPLVRDVESAGGRDLRVIAEEHSRLHTRHVLRDINEWGNIDVEALTMSLRSRIATELSYGLTTLTLLSIMRGQGSSGFPIGNCAELMDEVLDLVEEVAFSEEGDVPDNTEGPKIVTHKELVTAILDDGNQPFAPLAKRQGTKPPELGHKQRPGDIVLAVVNIMRNLSVVPDNYEYLARHNRLLDVMLRLCGIRRQEHGELHAVSPALSLGDLVAVRRDVVYLFINLGGITQLSTSVPLTSAPSPIALRIARRSYELIASFLVEDSEAVTPALLMMQIGVPTVNSKPPPLVDAALEVFTRLAQPDTNRQVIAKAVPRAWLQQLFEALVHRLPISDADFSIVARSESWLSYTEKIIMALYSIAFLSPPSLKLELKQHRRLGLSKLILRLVKRFTLNVPGEQLRAWLGICARRAIEALKVLDDGEDSFDTPQSMGGAPLSFGVGYGEVGEDRVEKGTGLLGGFQDDVVWQIMLQKDVDESMFRELESLARVG</sequence>
<proteinExistence type="predicted"/>